<dbReference type="GO" id="GO:0009451">
    <property type="term" value="P:RNA modification"/>
    <property type="evidence" value="ECO:0007669"/>
    <property type="project" value="InterPro"/>
</dbReference>
<dbReference type="Pfam" id="PF01535">
    <property type="entry name" value="PPR"/>
    <property type="match status" value="2"/>
</dbReference>
<evidence type="ECO:0000256" key="2">
    <source>
        <dbReference type="ARBA" id="ARBA00022737"/>
    </source>
</evidence>
<protein>
    <recommendedName>
        <fullName evidence="4">DYW domain-containing protein</fullName>
    </recommendedName>
</protein>
<evidence type="ECO:0000256" key="1">
    <source>
        <dbReference type="ARBA" id="ARBA00006643"/>
    </source>
</evidence>
<feature type="repeat" description="PPR" evidence="3">
    <location>
        <begin position="1"/>
        <end position="27"/>
    </location>
</feature>
<dbReference type="GO" id="GO:0008270">
    <property type="term" value="F:zinc ion binding"/>
    <property type="evidence" value="ECO:0007669"/>
    <property type="project" value="InterPro"/>
</dbReference>
<keyword evidence="6" id="KW-1185">Reference proteome</keyword>
<evidence type="ECO:0000259" key="4">
    <source>
        <dbReference type="Pfam" id="PF14432"/>
    </source>
</evidence>
<feature type="domain" description="DYW" evidence="4">
    <location>
        <begin position="149"/>
        <end position="174"/>
    </location>
</feature>
<evidence type="ECO:0000256" key="3">
    <source>
        <dbReference type="PROSITE-ProRule" id="PRU00708"/>
    </source>
</evidence>
<dbReference type="InterPro" id="IPR002885">
    <property type="entry name" value="PPR_rpt"/>
</dbReference>
<organism evidence="5 6">
    <name type="scientific">Malus domestica</name>
    <name type="common">Apple</name>
    <name type="synonym">Pyrus malus</name>
    <dbReference type="NCBI Taxonomy" id="3750"/>
    <lineage>
        <taxon>Eukaryota</taxon>
        <taxon>Viridiplantae</taxon>
        <taxon>Streptophyta</taxon>
        <taxon>Embryophyta</taxon>
        <taxon>Tracheophyta</taxon>
        <taxon>Spermatophyta</taxon>
        <taxon>Magnoliopsida</taxon>
        <taxon>eudicotyledons</taxon>
        <taxon>Gunneridae</taxon>
        <taxon>Pentapetalae</taxon>
        <taxon>rosids</taxon>
        <taxon>fabids</taxon>
        <taxon>Rosales</taxon>
        <taxon>Rosaceae</taxon>
        <taxon>Amygdaloideae</taxon>
        <taxon>Maleae</taxon>
        <taxon>Malus</taxon>
    </lineage>
</organism>
<name>A0A498I520_MALDO</name>
<dbReference type="NCBIfam" id="TIGR00756">
    <property type="entry name" value="PPR"/>
    <property type="match status" value="1"/>
</dbReference>
<dbReference type="Gene3D" id="1.25.40.10">
    <property type="entry name" value="Tetratricopeptide repeat domain"/>
    <property type="match status" value="1"/>
</dbReference>
<sequence length="174" mass="19539">MTGYGMHGRGEEAPQIFYRMKRVGLVPDGVTFVFVLYACCHSGMVDEGTSMSKDFGVVPGAEHRGCMVDLLGRAGRLDDTLKLIKDMPMQRTPIVWVALLSEYVAQPLSETESENDGSYTLLSNTSKRRGQNPIVNEKYWHQGKAWLYEKLALAYAILTKRPGQPIRITKNLRV</sequence>
<reference evidence="5 6" key="1">
    <citation type="submission" date="2018-10" db="EMBL/GenBank/DDBJ databases">
        <title>A high-quality apple genome assembly.</title>
        <authorList>
            <person name="Hu J."/>
        </authorList>
    </citation>
    <scope>NUCLEOTIDE SEQUENCE [LARGE SCALE GENOMIC DNA]</scope>
    <source>
        <strain evidence="6">cv. HFTH1</strain>
        <tissue evidence="5">Young leaf</tissue>
    </source>
</reference>
<dbReference type="InterPro" id="IPR046960">
    <property type="entry name" value="PPR_At4g14850-like_plant"/>
</dbReference>
<dbReference type="PROSITE" id="PS51375">
    <property type="entry name" value="PPR"/>
    <property type="match status" value="1"/>
</dbReference>
<dbReference type="AlphaFoldDB" id="A0A498I520"/>
<gene>
    <name evidence="5" type="ORF">DVH24_023459</name>
</gene>
<accession>A0A498I520</accession>
<dbReference type="Proteomes" id="UP000290289">
    <property type="component" value="Chromosome 14"/>
</dbReference>
<proteinExistence type="inferred from homology"/>
<keyword evidence="2" id="KW-0677">Repeat</keyword>
<evidence type="ECO:0000313" key="6">
    <source>
        <dbReference type="Proteomes" id="UP000290289"/>
    </source>
</evidence>
<dbReference type="EMBL" id="RDQH01000340">
    <property type="protein sequence ID" value="RXH77185.1"/>
    <property type="molecule type" value="Genomic_DNA"/>
</dbReference>
<dbReference type="PANTHER" id="PTHR47926:SF445">
    <property type="entry name" value="DYW DOMAIN-CONTAINING PROTEIN"/>
    <property type="match status" value="1"/>
</dbReference>
<dbReference type="InterPro" id="IPR011990">
    <property type="entry name" value="TPR-like_helical_dom_sf"/>
</dbReference>
<comment type="caution">
    <text evidence="5">The sequence shown here is derived from an EMBL/GenBank/DDBJ whole genome shotgun (WGS) entry which is preliminary data.</text>
</comment>
<dbReference type="Pfam" id="PF14432">
    <property type="entry name" value="DYW_deaminase"/>
    <property type="match status" value="1"/>
</dbReference>
<dbReference type="GO" id="GO:0003723">
    <property type="term" value="F:RNA binding"/>
    <property type="evidence" value="ECO:0007669"/>
    <property type="project" value="InterPro"/>
</dbReference>
<dbReference type="PANTHER" id="PTHR47926">
    <property type="entry name" value="PENTATRICOPEPTIDE REPEAT-CONTAINING PROTEIN"/>
    <property type="match status" value="1"/>
</dbReference>
<dbReference type="InterPro" id="IPR032867">
    <property type="entry name" value="DYW_dom"/>
</dbReference>
<comment type="similarity">
    <text evidence="1">Belongs to the PPR family. PCMP-H subfamily.</text>
</comment>
<evidence type="ECO:0000313" key="5">
    <source>
        <dbReference type="EMBL" id="RXH77185.1"/>
    </source>
</evidence>